<evidence type="ECO:0000256" key="7">
    <source>
        <dbReference type="ARBA" id="ARBA00023136"/>
    </source>
</evidence>
<dbReference type="SUPFAM" id="SSF54631">
    <property type="entry name" value="CBS-domain pair"/>
    <property type="match status" value="1"/>
</dbReference>
<feature type="domain" description="CBS" evidence="10">
    <location>
        <begin position="208"/>
        <end position="264"/>
    </location>
</feature>
<dbReference type="Gene3D" id="1.25.60.10">
    <property type="entry name" value="MgtE N-terminal domain-like"/>
    <property type="match status" value="1"/>
</dbReference>
<keyword evidence="7 9" id="KW-0472">Membrane</keyword>
<evidence type="ECO:0000256" key="5">
    <source>
        <dbReference type="ARBA" id="ARBA00022842"/>
    </source>
</evidence>
<dbReference type="InterPro" id="IPR046342">
    <property type="entry name" value="CBS_dom_sf"/>
</dbReference>
<dbReference type="EMBL" id="DRMS01000320">
    <property type="protein sequence ID" value="HFC92841.1"/>
    <property type="molecule type" value="Genomic_DNA"/>
</dbReference>
<comment type="similarity">
    <text evidence="2 9">Belongs to the SLC41A transporter family.</text>
</comment>
<evidence type="ECO:0000256" key="2">
    <source>
        <dbReference type="ARBA" id="ARBA00009749"/>
    </source>
</evidence>
<evidence type="ECO:0000256" key="8">
    <source>
        <dbReference type="PROSITE-ProRule" id="PRU00703"/>
    </source>
</evidence>
<protein>
    <recommendedName>
        <fullName evidence="9">Magnesium transporter MgtE</fullName>
    </recommendedName>
</protein>
<feature type="transmembrane region" description="Helical" evidence="9">
    <location>
        <begin position="392"/>
        <end position="416"/>
    </location>
</feature>
<name>A0A7V2WV63_LEUMU</name>
<dbReference type="InterPro" id="IPR000644">
    <property type="entry name" value="CBS_dom"/>
</dbReference>
<keyword evidence="9" id="KW-0479">Metal-binding</keyword>
<evidence type="ECO:0000256" key="6">
    <source>
        <dbReference type="ARBA" id="ARBA00022989"/>
    </source>
</evidence>
<sequence length="452" mass="49438">MITNNNSTQTDETLKVISRAIENCEKKAIKDQLALLNAAEIAHIFNALPAADRPCLFESIPDGLSGEVLLHMSEVAATELADEIDIATLHHATKKMDTADVAELLDEVFDKETADDLLDNMGAGRRQRIELNLSYEEDTAGRLMHTDAITIRSDVTLGTVQRYLQRHDNVPKDTNVLMVVDRDNHFKGALYILNLILHLPDTLVADVMETDWRTISPETPEKEVIRAFEDHDWYSAPVTDENGLFLGRIVVDDVIDSMRDEADHHMLGSVGLDDDEDLFAPILPSVGRRTIWLTLNLLTAFLASWVIGLFEATLDKVVALAVLMPIVASMGGIAGSQTLTLTIRGLAMGQIVSSNTHSLIKKELGIGIINGLLWSLVVAIAAYLWFDIQIAMVIGAALIFNMIAAALAGIIVPLMLHRMKIDPALSGAVILTTVTDVVGFMAFLGLATLFIV</sequence>
<dbReference type="SMART" id="SM00924">
    <property type="entry name" value="MgtE_N"/>
    <property type="match status" value="1"/>
</dbReference>
<feature type="transmembrane region" description="Helical" evidence="9">
    <location>
        <begin position="428"/>
        <end position="451"/>
    </location>
</feature>
<keyword evidence="3 9" id="KW-0813">Transport</keyword>
<evidence type="ECO:0000256" key="1">
    <source>
        <dbReference type="ARBA" id="ARBA00004141"/>
    </source>
</evidence>
<evidence type="ECO:0000256" key="3">
    <source>
        <dbReference type="ARBA" id="ARBA00022448"/>
    </source>
</evidence>
<evidence type="ECO:0000256" key="9">
    <source>
        <dbReference type="RuleBase" id="RU362011"/>
    </source>
</evidence>
<dbReference type="InterPro" id="IPR006669">
    <property type="entry name" value="MgtE_transporter"/>
</dbReference>
<keyword evidence="5 9" id="KW-0460">Magnesium</keyword>
<gene>
    <name evidence="11" type="primary">mgtE</name>
    <name evidence="11" type="ORF">ENJ51_08525</name>
</gene>
<comment type="caution">
    <text evidence="11">The sequence shown here is derived from an EMBL/GenBank/DDBJ whole genome shotgun (WGS) entry which is preliminary data.</text>
</comment>
<evidence type="ECO:0000313" key="11">
    <source>
        <dbReference type="EMBL" id="HFC92841.1"/>
    </source>
</evidence>
<dbReference type="Gene3D" id="1.10.357.20">
    <property type="entry name" value="SLC41 divalent cation transporters, integral membrane domain"/>
    <property type="match status" value="1"/>
</dbReference>
<dbReference type="GO" id="GO:0046872">
    <property type="term" value="F:metal ion binding"/>
    <property type="evidence" value="ECO:0007669"/>
    <property type="project" value="UniProtKB-KW"/>
</dbReference>
<dbReference type="CDD" id="cd04606">
    <property type="entry name" value="CBS_pair_Mg_transporter"/>
    <property type="match status" value="1"/>
</dbReference>
<dbReference type="GO" id="GO:0015095">
    <property type="term" value="F:magnesium ion transmembrane transporter activity"/>
    <property type="evidence" value="ECO:0007669"/>
    <property type="project" value="UniProtKB-UniRule"/>
</dbReference>
<dbReference type="Pfam" id="PF00571">
    <property type="entry name" value="CBS"/>
    <property type="match status" value="1"/>
</dbReference>
<dbReference type="Pfam" id="PF03448">
    <property type="entry name" value="MgtE_N"/>
    <property type="match status" value="1"/>
</dbReference>
<dbReference type="NCBIfam" id="TIGR00400">
    <property type="entry name" value="mgtE"/>
    <property type="match status" value="1"/>
</dbReference>
<dbReference type="Pfam" id="PF01769">
    <property type="entry name" value="MgtE"/>
    <property type="match status" value="1"/>
</dbReference>
<keyword evidence="6 9" id="KW-1133">Transmembrane helix</keyword>
<comment type="subcellular location">
    <subcellularLocation>
        <location evidence="9">Cell membrane</location>
        <topology evidence="9">Multi-pass membrane protein</topology>
    </subcellularLocation>
    <subcellularLocation>
        <location evidence="1">Membrane</location>
        <topology evidence="1">Multi-pass membrane protein</topology>
    </subcellularLocation>
</comment>
<dbReference type="PANTHER" id="PTHR43773">
    <property type="entry name" value="MAGNESIUM TRANSPORTER MGTE"/>
    <property type="match status" value="1"/>
</dbReference>
<dbReference type="Proteomes" id="UP000885750">
    <property type="component" value="Unassembled WGS sequence"/>
</dbReference>
<reference evidence="11" key="1">
    <citation type="journal article" date="2020" name="mSystems">
        <title>Genome- and Community-Level Interaction Insights into Carbon Utilization and Element Cycling Functions of Hydrothermarchaeota in Hydrothermal Sediment.</title>
        <authorList>
            <person name="Zhou Z."/>
            <person name="Liu Y."/>
            <person name="Xu W."/>
            <person name="Pan J."/>
            <person name="Luo Z.H."/>
            <person name="Li M."/>
        </authorList>
    </citation>
    <scope>NUCLEOTIDE SEQUENCE [LARGE SCALE GENOMIC DNA]</scope>
    <source>
        <strain evidence="11">HyVt-493</strain>
    </source>
</reference>
<dbReference type="SMART" id="SM00116">
    <property type="entry name" value="CBS"/>
    <property type="match status" value="2"/>
</dbReference>
<dbReference type="PANTHER" id="PTHR43773:SF1">
    <property type="entry name" value="MAGNESIUM TRANSPORTER MGTE"/>
    <property type="match status" value="1"/>
</dbReference>
<dbReference type="Gene3D" id="3.10.580.10">
    <property type="entry name" value="CBS-domain"/>
    <property type="match status" value="1"/>
</dbReference>
<dbReference type="AlphaFoldDB" id="A0A7V2WV63"/>
<dbReference type="SUPFAM" id="SSF158791">
    <property type="entry name" value="MgtE N-terminal domain-like"/>
    <property type="match status" value="1"/>
</dbReference>
<keyword evidence="9" id="KW-1003">Cell membrane</keyword>
<dbReference type="InterPro" id="IPR036739">
    <property type="entry name" value="SLC41_membr_dom_sf"/>
</dbReference>
<comment type="function">
    <text evidence="9">Acts as a magnesium transporter.</text>
</comment>
<accession>A0A7V2WV63</accession>
<comment type="subunit">
    <text evidence="9">Homodimer.</text>
</comment>
<organism evidence="11">
    <name type="scientific">Leucothrix mucor</name>
    <dbReference type="NCBI Taxonomy" id="45248"/>
    <lineage>
        <taxon>Bacteria</taxon>
        <taxon>Pseudomonadati</taxon>
        <taxon>Pseudomonadota</taxon>
        <taxon>Gammaproteobacteria</taxon>
        <taxon>Thiotrichales</taxon>
        <taxon>Thiotrichaceae</taxon>
        <taxon>Leucothrix</taxon>
    </lineage>
</organism>
<feature type="transmembrane region" description="Helical" evidence="9">
    <location>
        <begin position="364"/>
        <end position="386"/>
    </location>
</feature>
<evidence type="ECO:0000259" key="10">
    <source>
        <dbReference type="PROSITE" id="PS51371"/>
    </source>
</evidence>
<dbReference type="PROSITE" id="PS51371">
    <property type="entry name" value="CBS"/>
    <property type="match status" value="1"/>
</dbReference>
<proteinExistence type="inferred from homology"/>
<keyword evidence="4 9" id="KW-0812">Transmembrane</keyword>
<dbReference type="InterPro" id="IPR006667">
    <property type="entry name" value="SLC41_membr_dom"/>
</dbReference>
<feature type="transmembrane region" description="Helical" evidence="9">
    <location>
        <begin position="322"/>
        <end position="343"/>
    </location>
</feature>
<feature type="transmembrane region" description="Helical" evidence="9">
    <location>
        <begin position="291"/>
        <end position="310"/>
    </location>
</feature>
<dbReference type="InterPro" id="IPR006668">
    <property type="entry name" value="Mg_transptr_MgtE_intracell_dom"/>
</dbReference>
<keyword evidence="8" id="KW-0129">CBS domain</keyword>
<dbReference type="InterPro" id="IPR038076">
    <property type="entry name" value="MgtE_N_sf"/>
</dbReference>
<evidence type="ECO:0000256" key="4">
    <source>
        <dbReference type="ARBA" id="ARBA00022692"/>
    </source>
</evidence>
<dbReference type="GO" id="GO:0005886">
    <property type="term" value="C:plasma membrane"/>
    <property type="evidence" value="ECO:0007669"/>
    <property type="project" value="UniProtKB-SubCell"/>
</dbReference>
<dbReference type="SUPFAM" id="SSF161093">
    <property type="entry name" value="MgtE membrane domain-like"/>
    <property type="match status" value="1"/>
</dbReference>